<keyword evidence="2" id="KW-1185">Reference proteome</keyword>
<organism evidence="1 2">
    <name type="scientific">Bacteroides pyogenes</name>
    <dbReference type="NCBI Taxonomy" id="310300"/>
    <lineage>
        <taxon>Bacteria</taxon>
        <taxon>Pseudomonadati</taxon>
        <taxon>Bacteroidota</taxon>
        <taxon>Bacteroidia</taxon>
        <taxon>Bacteroidales</taxon>
        <taxon>Bacteroidaceae</taxon>
        <taxon>Bacteroides</taxon>
    </lineage>
</organism>
<sequence>MKTEELFSKIQQKGYKAELVSAFAYRINKDKNYKSIHIFGVPNIELVDLVNEHNCYLVAAVLNRRIENDKWIQEVIYEVLPHNLDNLEFV</sequence>
<name>A0A5D3EJ89_9BACE</name>
<reference evidence="1 2" key="1">
    <citation type="submission" date="2019-07" db="EMBL/GenBank/DDBJ databases">
        <title>Draft Genome Sequences of Bacteroides pyogenes Strains Isolated from the Uterus Holstein Dairy Cows with Metritis.</title>
        <authorList>
            <person name="Cunha F."/>
            <person name="Galvao K.N."/>
            <person name="Jeon S.J."/>
            <person name="Jeong K.C."/>
        </authorList>
    </citation>
    <scope>NUCLEOTIDE SEQUENCE [LARGE SCALE GENOMIC DNA]</scope>
    <source>
        <strain evidence="1 2">KG-31</strain>
    </source>
</reference>
<dbReference type="AlphaFoldDB" id="A0A5D3EJ89"/>
<dbReference type="RefSeq" id="WP_148730078.1">
    <property type="nucleotide sequence ID" value="NZ_CAMBON010000013.1"/>
</dbReference>
<comment type="caution">
    <text evidence="1">The sequence shown here is derived from an EMBL/GenBank/DDBJ whole genome shotgun (WGS) entry which is preliminary data.</text>
</comment>
<proteinExistence type="predicted"/>
<dbReference type="EMBL" id="VKLW01000001">
    <property type="protein sequence ID" value="TYK35591.1"/>
    <property type="molecule type" value="Genomic_DNA"/>
</dbReference>
<protein>
    <submittedName>
        <fullName evidence="1">Uncharacterized protein</fullName>
    </submittedName>
</protein>
<gene>
    <name evidence="1" type="ORF">FNJ60_00310</name>
</gene>
<accession>A0A5D3EJ89</accession>
<evidence type="ECO:0000313" key="1">
    <source>
        <dbReference type="EMBL" id="TYK35591.1"/>
    </source>
</evidence>
<evidence type="ECO:0000313" key="2">
    <source>
        <dbReference type="Proteomes" id="UP000324383"/>
    </source>
</evidence>
<dbReference type="Proteomes" id="UP000324383">
    <property type="component" value="Unassembled WGS sequence"/>
</dbReference>